<evidence type="ECO:0000256" key="1">
    <source>
        <dbReference type="SAM" id="MobiDB-lite"/>
    </source>
</evidence>
<accession>A0A8H7MER3</accession>
<feature type="region of interest" description="Disordered" evidence="1">
    <location>
        <begin position="103"/>
        <end position="127"/>
    </location>
</feature>
<dbReference type="Proteomes" id="UP000651452">
    <property type="component" value="Unassembled WGS sequence"/>
</dbReference>
<gene>
    <name evidence="2" type="ORF">EKO04_011590</name>
</gene>
<feature type="compositionally biased region" description="Polar residues" evidence="1">
    <location>
        <begin position="103"/>
        <end position="113"/>
    </location>
</feature>
<reference evidence="2" key="1">
    <citation type="submission" date="2018-12" db="EMBL/GenBank/DDBJ databases">
        <authorList>
            <person name="Syme R.A."/>
            <person name="Farfan-Caceres L."/>
            <person name="Lichtenzveig J."/>
        </authorList>
    </citation>
    <scope>NUCLEOTIDE SEQUENCE</scope>
    <source>
        <strain evidence="2">Al4</strain>
    </source>
</reference>
<reference evidence="2" key="2">
    <citation type="submission" date="2020-09" db="EMBL/GenBank/DDBJ databases">
        <title>Reference genome assembly for Australian Ascochyta lentis isolate Al4.</title>
        <authorList>
            <person name="Lee R.C."/>
            <person name="Farfan-Caceres L.M."/>
            <person name="Debler J.W."/>
            <person name="Williams A.H."/>
            <person name="Henares B.M."/>
        </authorList>
    </citation>
    <scope>NUCLEOTIDE SEQUENCE</scope>
    <source>
        <strain evidence="2">Al4</strain>
    </source>
</reference>
<feature type="region of interest" description="Disordered" evidence="1">
    <location>
        <begin position="47"/>
        <end position="76"/>
    </location>
</feature>
<proteinExistence type="predicted"/>
<evidence type="ECO:0000313" key="3">
    <source>
        <dbReference type="Proteomes" id="UP000651452"/>
    </source>
</evidence>
<keyword evidence="3" id="KW-1185">Reference proteome</keyword>
<protein>
    <submittedName>
        <fullName evidence="2">Uncharacterized protein</fullName>
    </submittedName>
</protein>
<sequence>MCTPYASKAMTKIRTGCLAIKPSIRRLRSLFYSANCHSSSSSISESTFNQAPRPCADLTPPVSPSTAPVLTRKDPSSALHEAYSMQNRSFERSVETFLNDVSTSSTANADGSNGVSGTGGKIAKAPGYKGDVLPYRGVKMETPRKVGRAY</sequence>
<dbReference type="EMBL" id="RZGK01000024">
    <property type="protein sequence ID" value="KAF9690442.1"/>
    <property type="molecule type" value="Genomic_DNA"/>
</dbReference>
<comment type="caution">
    <text evidence="2">The sequence shown here is derived from an EMBL/GenBank/DDBJ whole genome shotgun (WGS) entry which is preliminary data.</text>
</comment>
<evidence type="ECO:0000313" key="2">
    <source>
        <dbReference type="EMBL" id="KAF9690442.1"/>
    </source>
</evidence>
<name>A0A8H7MER3_9PLEO</name>
<dbReference type="AlphaFoldDB" id="A0A8H7MER3"/>
<organism evidence="2 3">
    <name type="scientific">Ascochyta lentis</name>
    <dbReference type="NCBI Taxonomy" id="205686"/>
    <lineage>
        <taxon>Eukaryota</taxon>
        <taxon>Fungi</taxon>
        <taxon>Dikarya</taxon>
        <taxon>Ascomycota</taxon>
        <taxon>Pezizomycotina</taxon>
        <taxon>Dothideomycetes</taxon>
        <taxon>Pleosporomycetidae</taxon>
        <taxon>Pleosporales</taxon>
        <taxon>Pleosporineae</taxon>
        <taxon>Didymellaceae</taxon>
        <taxon>Ascochyta</taxon>
    </lineage>
</organism>